<reference evidence="3" key="1">
    <citation type="journal article" date="2014" name="Int. J. Syst. Evol. Microbiol.">
        <title>Complete genome sequence of Corynebacterium casei LMG S-19264T (=DSM 44701T), isolated from a smear-ripened cheese.</title>
        <authorList>
            <consortium name="US DOE Joint Genome Institute (JGI-PGF)"/>
            <person name="Walter F."/>
            <person name="Albersmeier A."/>
            <person name="Kalinowski J."/>
            <person name="Ruckert C."/>
        </authorList>
    </citation>
    <scope>NUCLEOTIDE SEQUENCE</scope>
    <source>
        <strain evidence="3">VKM B-1513</strain>
    </source>
</reference>
<protein>
    <submittedName>
        <fullName evidence="3">Uncharacterized protein</fullName>
    </submittedName>
</protein>
<proteinExistence type="predicted"/>
<feature type="transmembrane region" description="Helical" evidence="2">
    <location>
        <begin position="68"/>
        <end position="89"/>
    </location>
</feature>
<feature type="transmembrane region" description="Helical" evidence="2">
    <location>
        <begin position="42"/>
        <end position="62"/>
    </location>
</feature>
<dbReference type="RefSeq" id="WP_271187154.1">
    <property type="nucleotide sequence ID" value="NZ_BSFE01000006.1"/>
</dbReference>
<feature type="region of interest" description="Disordered" evidence="1">
    <location>
        <begin position="1"/>
        <end position="21"/>
    </location>
</feature>
<reference evidence="3" key="2">
    <citation type="submission" date="2023-01" db="EMBL/GenBank/DDBJ databases">
        <authorList>
            <person name="Sun Q."/>
            <person name="Evtushenko L."/>
        </authorList>
    </citation>
    <scope>NUCLEOTIDE SEQUENCE</scope>
    <source>
        <strain evidence="3">VKM B-1513</strain>
    </source>
</reference>
<evidence type="ECO:0000256" key="1">
    <source>
        <dbReference type="SAM" id="MobiDB-lite"/>
    </source>
</evidence>
<keyword evidence="2" id="KW-0812">Transmembrane</keyword>
<accession>A0A9W6INK8</accession>
<organism evidence="3 4">
    <name type="scientific">Maricaulis virginensis</name>
    <dbReference type="NCBI Taxonomy" id="144022"/>
    <lineage>
        <taxon>Bacteria</taxon>
        <taxon>Pseudomonadati</taxon>
        <taxon>Pseudomonadota</taxon>
        <taxon>Alphaproteobacteria</taxon>
        <taxon>Maricaulales</taxon>
        <taxon>Maricaulaceae</taxon>
        <taxon>Maricaulis</taxon>
    </lineage>
</organism>
<dbReference type="EMBL" id="BSFE01000006">
    <property type="protein sequence ID" value="GLK52792.1"/>
    <property type="molecule type" value="Genomic_DNA"/>
</dbReference>
<name>A0A9W6INK8_9PROT</name>
<gene>
    <name evidence="3" type="ORF">GCM10017621_23000</name>
</gene>
<sequence length="98" mass="10334">MIDHTLDPLPKRAHRTDTGEHDGRMWFSRETMSRASHYADVSWLRIALPALASLGLVAAGALTAAGLPSALCLLAGLAGSAITLPAALLKATYAPRSR</sequence>
<keyword evidence="2" id="KW-1133">Transmembrane helix</keyword>
<dbReference type="AlphaFoldDB" id="A0A9W6INK8"/>
<keyword evidence="2" id="KW-0472">Membrane</keyword>
<keyword evidence="4" id="KW-1185">Reference proteome</keyword>
<evidence type="ECO:0000313" key="3">
    <source>
        <dbReference type="EMBL" id="GLK52792.1"/>
    </source>
</evidence>
<evidence type="ECO:0000256" key="2">
    <source>
        <dbReference type="SAM" id="Phobius"/>
    </source>
</evidence>
<comment type="caution">
    <text evidence="3">The sequence shown here is derived from an EMBL/GenBank/DDBJ whole genome shotgun (WGS) entry which is preliminary data.</text>
</comment>
<evidence type="ECO:0000313" key="4">
    <source>
        <dbReference type="Proteomes" id="UP001143486"/>
    </source>
</evidence>
<dbReference type="Proteomes" id="UP001143486">
    <property type="component" value="Unassembled WGS sequence"/>
</dbReference>